<comment type="caution">
    <text evidence="2">The sequence shown here is derived from an EMBL/GenBank/DDBJ whole genome shotgun (WGS) entry which is preliminary data.</text>
</comment>
<evidence type="ECO:0000313" key="2">
    <source>
        <dbReference type="EMBL" id="OZG56280.1"/>
    </source>
</evidence>
<sequence>MTTGFWALPALSHMWAYLIVGIVAILGAVIAVVLLVLPASRKEKVKAEKKQAHHDMRYWQKLVSQVGIDFNSGTISEAEAYSRLAQIARNFASSRLGVDLSSSTLLDLNQRVPLGSKQQFQQLRQTIAALYPPEFAHAATNAAADEASVAAAMNWVNNLIERWNNR</sequence>
<evidence type="ECO:0000256" key="1">
    <source>
        <dbReference type="SAM" id="Phobius"/>
    </source>
</evidence>
<dbReference type="RefSeq" id="WP_094689824.1">
    <property type="nucleotide sequence ID" value="NZ_JACBYZ010000001.1"/>
</dbReference>
<keyword evidence="1" id="KW-0472">Membrane</keyword>
<dbReference type="OrthoDB" id="3240329at2"/>
<gene>
    <name evidence="2" type="ORF">AEAE_0768</name>
</gene>
<proteinExistence type="predicted"/>
<organism evidence="2 3">
    <name type="scientific">Aeriscardovia aeriphila</name>
    <dbReference type="NCBI Taxonomy" id="218139"/>
    <lineage>
        <taxon>Bacteria</taxon>
        <taxon>Bacillati</taxon>
        <taxon>Actinomycetota</taxon>
        <taxon>Actinomycetes</taxon>
        <taxon>Bifidobacteriales</taxon>
        <taxon>Bifidobacteriaceae</taxon>
        <taxon>Aeriscardovia</taxon>
    </lineage>
</organism>
<keyword evidence="1" id="KW-1133">Transmembrane helix</keyword>
<dbReference type="AlphaFoldDB" id="A0A261FAU3"/>
<keyword evidence="3" id="KW-1185">Reference proteome</keyword>
<accession>A0A261FAU3</accession>
<reference evidence="2 3" key="1">
    <citation type="journal article" date="2017" name="BMC Genomics">
        <title>Comparative genomic and phylogenomic analyses of the Bifidobacteriaceae family.</title>
        <authorList>
            <person name="Lugli G.A."/>
            <person name="Milani C."/>
            <person name="Turroni F."/>
            <person name="Duranti S."/>
            <person name="Mancabelli L."/>
            <person name="Mangifesta M."/>
            <person name="Ferrario C."/>
            <person name="Modesto M."/>
            <person name="Mattarelli P."/>
            <person name="Jiri K."/>
            <person name="van Sinderen D."/>
            <person name="Ventura M."/>
        </authorList>
    </citation>
    <scope>NUCLEOTIDE SEQUENCE [LARGE SCALE GENOMIC DNA]</scope>
    <source>
        <strain evidence="2 3">LMG 21773</strain>
    </source>
</reference>
<dbReference type="Proteomes" id="UP000228976">
    <property type="component" value="Unassembled WGS sequence"/>
</dbReference>
<name>A0A261FAU3_9BIFI</name>
<feature type="transmembrane region" description="Helical" evidence="1">
    <location>
        <begin position="15"/>
        <end position="37"/>
    </location>
</feature>
<protein>
    <submittedName>
        <fullName evidence="2">Uncharacterized protein</fullName>
    </submittedName>
</protein>
<keyword evidence="1" id="KW-0812">Transmembrane</keyword>
<evidence type="ECO:0000313" key="3">
    <source>
        <dbReference type="Proteomes" id="UP000228976"/>
    </source>
</evidence>
<dbReference type="EMBL" id="MWWU01000002">
    <property type="protein sequence ID" value="OZG56280.1"/>
    <property type="molecule type" value="Genomic_DNA"/>
</dbReference>